<name>A0A978U9X5_ZIZJJ</name>
<evidence type="ECO:0000313" key="2">
    <source>
        <dbReference type="EMBL" id="KAH7511449.1"/>
    </source>
</evidence>
<organism evidence="2 3">
    <name type="scientific">Ziziphus jujuba var. spinosa</name>
    <dbReference type="NCBI Taxonomy" id="714518"/>
    <lineage>
        <taxon>Eukaryota</taxon>
        <taxon>Viridiplantae</taxon>
        <taxon>Streptophyta</taxon>
        <taxon>Embryophyta</taxon>
        <taxon>Tracheophyta</taxon>
        <taxon>Spermatophyta</taxon>
        <taxon>Magnoliopsida</taxon>
        <taxon>eudicotyledons</taxon>
        <taxon>Gunneridae</taxon>
        <taxon>Pentapetalae</taxon>
        <taxon>rosids</taxon>
        <taxon>fabids</taxon>
        <taxon>Rosales</taxon>
        <taxon>Rhamnaceae</taxon>
        <taxon>Paliureae</taxon>
        <taxon>Ziziphus</taxon>
    </lineage>
</organism>
<evidence type="ECO:0000313" key="3">
    <source>
        <dbReference type="Proteomes" id="UP000813462"/>
    </source>
</evidence>
<feature type="region of interest" description="Disordered" evidence="1">
    <location>
        <begin position="171"/>
        <end position="204"/>
    </location>
</feature>
<dbReference type="AlphaFoldDB" id="A0A978U9X5"/>
<evidence type="ECO:0000256" key="1">
    <source>
        <dbReference type="SAM" id="MobiDB-lite"/>
    </source>
</evidence>
<comment type="caution">
    <text evidence="2">The sequence shown here is derived from an EMBL/GenBank/DDBJ whole genome shotgun (WGS) entry which is preliminary data.</text>
</comment>
<accession>A0A978U9X5</accession>
<sequence length="204" mass="22597">MAERYSRVAENIMSHDLEISAEMDTETRVGEGAMILLSGEIDGTAFLQLSEEWANENFHFEFRTSTSCCSWCFTISIGNEQRSGGTCVTTYWITPVQHEAANAKSAPMPLAMPCLVPRHGGGFVAHLALGQGASEQLKRTALPYYNIGTEGTRLLRWPCYPHLRLDEWRTNQPSLTEHSSEGQPAYTASEEDGTTGKDHLVKTP</sequence>
<dbReference type="EMBL" id="JAEACU010000098">
    <property type="protein sequence ID" value="KAH7511449.1"/>
    <property type="molecule type" value="Genomic_DNA"/>
</dbReference>
<gene>
    <name evidence="2" type="ORF">FEM48_ZijujUnG0013300</name>
</gene>
<feature type="compositionally biased region" description="Basic and acidic residues" evidence="1">
    <location>
        <begin position="194"/>
        <end position="204"/>
    </location>
</feature>
<protein>
    <submittedName>
        <fullName evidence="2">Uncharacterized protein</fullName>
    </submittedName>
</protein>
<proteinExistence type="predicted"/>
<dbReference type="Proteomes" id="UP000813462">
    <property type="component" value="Unassembled WGS sequence"/>
</dbReference>
<reference evidence="2" key="1">
    <citation type="journal article" date="2021" name="Front. Plant Sci.">
        <title>Chromosome-Scale Genome Assembly for Chinese Sour Jujube and Insights Into Its Genome Evolution and Domestication Signature.</title>
        <authorList>
            <person name="Shen L.-Y."/>
            <person name="Luo H."/>
            <person name="Wang X.-L."/>
            <person name="Wang X.-M."/>
            <person name="Qiu X.-J."/>
            <person name="Liu H."/>
            <person name="Zhou S.-S."/>
            <person name="Jia K.-H."/>
            <person name="Nie S."/>
            <person name="Bao Y.-T."/>
            <person name="Zhang R.-G."/>
            <person name="Yun Q.-Z."/>
            <person name="Chai Y.-H."/>
            <person name="Lu J.-Y."/>
            <person name="Li Y."/>
            <person name="Zhao S.-W."/>
            <person name="Mao J.-F."/>
            <person name="Jia S.-G."/>
            <person name="Mao Y.-M."/>
        </authorList>
    </citation>
    <scope>NUCLEOTIDE SEQUENCE</scope>
    <source>
        <strain evidence="2">AT0</strain>
        <tissue evidence="2">Leaf</tissue>
    </source>
</reference>